<feature type="compositionally biased region" description="Basic and acidic residues" evidence="1">
    <location>
        <begin position="159"/>
        <end position="232"/>
    </location>
</feature>
<dbReference type="OrthoDB" id="55817at2759"/>
<reference evidence="2 3" key="1">
    <citation type="journal article" date="2012" name="Genome Biol.">
        <title>Genome and low-iron response of an oceanic diatom adapted to chronic iron limitation.</title>
        <authorList>
            <person name="Lommer M."/>
            <person name="Specht M."/>
            <person name="Roy A.S."/>
            <person name="Kraemer L."/>
            <person name="Andreson R."/>
            <person name="Gutowska M.A."/>
            <person name="Wolf J."/>
            <person name="Bergner S.V."/>
            <person name="Schilhabel M.B."/>
            <person name="Klostermeier U.C."/>
            <person name="Beiko R.G."/>
            <person name="Rosenstiel P."/>
            <person name="Hippler M."/>
            <person name="Laroche J."/>
        </authorList>
    </citation>
    <scope>NUCLEOTIDE SEQUENCE [LARGE SCALE GENOMIC DNA]</scope>
    <source>
        <strain evidence="2 3">CCMP1005</strain>
    </source>
</reference>
<sequence>LRQQIARLQAKLKQTKTLREKTLNDIVDIDLDAPFDRLLTERSSQDARRIVGRLKEKVCGDLGSFRQPLVAMLVGHQAVATSSDKPTRRSLFDRHESWAKHRDQKLEESRRRLEDETLQDVTGMPEVSRASRSWDLAKKAHDAALQKAAIDVDGTQAENKSEDKPAKDSREQAELKAKECEAETKRPVNRKEQMERLERLSKPRQTREKTTVVKTEADYAHLTKLIDHEKPSPKSNPLQDRLKRPHVKTRTETLTEGEGPNEFAGTLFSDMSDREFAKLVKKVSAKAARKGKPEFALT</sequence>
<comment type="caution">
    <text evidence="2">The sequence shown here is derived from an EMBL/GenBank/DDBJ whole genome shotgun (WGS) entry which is preliminary data.</text>
</comment>
<name>K0SP86_THAOC</name>
<organism evidence="2 3">
    <name type="scientific">Thalassiosira oceanica</name>
    <name type="common">Marine diatom</name>
    <dbReference type="NCBI Taxonomy" id="159749"/>
    <lineage>
        <taxon>Eukaryota</taxon>
        <taxon>Sar</taxon>
        <taxon>Stramenopiles</taxon>
        <taxon>Ochrophyta</taxon>
        <taxon>Bacillariophyta</taxon>
        <taxon>Coscinodiscophyceae</taxon>
        <taxon>Thalassiosirophycidae</taxon>
        <taxon>Thalassiosirales</taxon>
        <taxon>Thalassiosiraceae</taxon>
        <taxon>Thalassiosira</taxon>
    </lineage>
</organism>
<evidence type="ECO:0000313" key="2">
    <source>
        <dbReference type="EMBL" id="EJK60202.1"/>
    </source>
</evidence>
<feature type="non-terminal residue" evidence="2">
    <location>
        <position position="1"/>
    </location>
</feature>
<evidence type="ECO:0000313" key="3">
    <source>
        <dbReference type="Proteomes" id="UP000266841"/>
    </source>
</evidence>
<gene>
    <name evidence="2" type="ORF">THAOC_19493</name>
</gene>
<evidence type="ECO:0000256" key="1">
    <source>
        <dbReference type="SAM" id="MobiDB-lite"/>
    </source>
</evidence>
<feature type="compositionally biased region" description="Basic and acidic residues" evidence="1">
    <location>
        <begin position="85"/>
        <end position="111"/>
    </location>
</feature>
<dbReference type="Proteomes" id="UP000266841">
    <property type="component" value="Unassembled WGS sequence"/>
</dbReference>
<keyword evidence="3" id="KW-1185">Reference proteome</keyword>
<feature type="region of interest" description="Disordered" evidence="1">
    <location>
        <begin position="82"/>
        <end position="111"/>
    </location>
</feature>
<dbReference type="AlphaFoldDB" id="K0SP86"/>
<feature type="region of interest" description="Disordered" evidence="1">
    <location>
        <begin position="148"/>
        <end position="264"/>
    </location>
</feature>
<accession>K0SP86</accession>
<proteinExistence type="predicted"/>
<dbReference type="EMBL" id="AGNL01021400">
    <property type="protein sequence ID" value="EJK60202.1"/>
    <property type="molecule type" value="Genomic_DNA"/>
</dbReference>
<protein>
    <submittedName>
        <fullName evidence="2">Uncharacterized protein</fullName>
    </submittedName>
</protein>